<reference evidence="5" key="1">
    <citation type="journal article" date="2014" name="Int. J. Syst. Evol. Microbiol.">
        <title>Complete genome sequence of Corynebacterium casei LMG S-19264T (=DSM 44701T), isolated from a smear-ripened cheese.</title>
        <authorList>
            <consortium name="US DOE Joint Genome Institute (JGI-PGF)"/>
            <person name="Walter F."/>
            <person name="Albersmeier A."/>
            <person name="Kalinowski J."/>
            <person name="Ruckert C."/>
        </authorList>
    </citation>
    <scope>NUCLEOTIDE SEQUENCE</scope>
    <source>
        <strain evidence="5">VKM Ac-2007</strain>
    </source>
</reference>
<dbReference type="PANTHER" id="PTHR43649">
    <property type="entry name" value="ARABINOSE-BINDING PROTEIN-RELATED"/>
    <property type="match status" value="1"/>
</dbReference>
<name>A0A9W6I9A4_9ACTN</name>
<dbReference type="InterPro" id="IPR050490">
    <property type="entry name" value="Bact_solute-bd_prot1"/>
</dbReference>
<keyword evidence="6" id="KW-1185">Reference proteome</keyword>
<evidence type="ECO:0000256" key="4">
    <source>
        <dbReference type="ARBA" id="ARBA00022729"/>
    </source>
</evidence>
<keyword evidence="4" id="KW-0732">Signal</keyword>
<dbReference type="Gene3D" id="3.40.190.10">
    <property type="entry name" value="Periplasmic binding protein-like II"/>
    <property type="match status" value="2"/>
</dbReference>
<dbReference type="InterPro" id="IPR006059">
    <property type="entry name" value="SBP"/>
</dbReference>
<dbReference type="PROSITE" id="PS51318">
    <property type="entry name" value="TAT"/>
    <property type="match status" value="1"/>
</dbReference>
<accession>A0A9W6I9A4</accession>
<comment type="caution">
    <text evidence="5">The sequence shown here is derived from an EMBL/GenBank/DDBJ whole genome shotgun (WGS) entry which is preliminary data.</text>
</comment>
<dbReference type="SUPFAM" id="SSF53850">
    <property type="entry name" value="Periplasmic binding protein-like II"/>
    <property type="match status" value="1"/>
</dbReference>
<dbReference type="AlphaFoldDB" id="A0A9W6I9A4"/>
<sequence length="471" mass="50442">MVVGAAGLSRRELLRGAVLAGLCPPALSACAGPWGRGGAPAAPVRGATSAANPLGLVEDGPLEVWIFDGGLGDGYARTIHEPLVAGRFPRLRIRHNATKEIAKALQPRFAGGDPPELVNNSGANAMEFGALVQDGRLTDLTPLYDAPSWDDPSVTVRETVDAAAIELGSYDGRPYVMNYATTVWGIWYSRALFEARGWRPPRTWAQFLALCETVGKSGTAPFTYAGTHPQYICEAILTLAAKIGGREVLRRIDNLEEGAWLAEPVRQAAEAFAEIGAKHLLQGTAGLDHVQTQTAQNRGRVAMLPCGSWLENEQRGAAPAGFDYAMFPLPDFGPSDAMPYGTLHAQPGEEYIVPAGSANPRAGLEYMRAMLSRRAAGRFTEAVSTLTVVKGASEGHVRGPGLRSASTALAEAGEHVVSFLFRKWYAELHDEVAAVSGRLMNGGLTVGQWAERAQRRADAIRNDSSVRKFTR</sequence>
<protein>
    <submittedName>
        <fullName evidence="5">Carbohydrate ABC transporter, N-acetylglucosamine/diacetylchitobiose-binding protein</fullName>
    </submittedName>
</protein>
<evidence type="ECO:0000313" key="5">
    <source>
        <dbReference type="EMBL" id="GLK14445.1"/>
    </source>
</evidence>
<comment type="subcellular location">
    <subcellularLocation>
        <location evidence="1">Cell envelope</location>
    </subcellularLocation>
</comment>
<dbReference type="Pfam" id="PF01547">
    <property type="entry name" value="SBP_bac_1"/>
    <property type="match status" value="1"/>
</dbReference>
<comment type="similarity">
    <text evidence="2">Belongs to the bacterial solute-binding protein 1 family.</text>
</comment>
<evidence type="ECO:0000256" key="3">
    <source>
        <dbReference type="ARBA" id="ARBA00022448"/>
    </source>
</evidence>
<dbReference type="GO" id="GO:0030313">
    <property type="term" value="C:cell envelope"/>
    <property type="evidence" value="ECO:0007669"/>
    <property type="project" value="UniProtKB-SubCell"/>
</dbReference>
<evidence type="ECO:0000256" key="2">
    <source>
        <dbReference type="ARBA" id="ARBA00008520"/>
    </source>
</evidence>
<organism evidence="5 6">
    <name type="scientific">Streptosporangium carneum</name>
    <dbReference type="NCBI Taxonomy" id="47481"/>
    <lineage>
        <taxon>Bacteria</taxon>
        <taxon>Bacillati</taxon>
        <taxon>Actinomycetota</taxon>
        <taxon>Actinomycetes</taxon>
        <taxon>Streptosporangiales</taxon>
        <taxon>Streptosporangiaceae</taxon>
        <taxon>Streptosporangium</taxon>
    </lineage>
</organism>
<gene>
    <name evidence="5" type="ORF">GCM10017600_78570</name>
</gene>
<dbReference type="NCBIfam" id="TIGR03851">
    <property type="entry name" value="chitin_NgcE"/>
    <property type="match status" value="1"/>
</dbReference>
<evidence type="ECO:0000313" key="6">
    <source>
        <dbReference type="Proteomes" id="UP001143474"/>
    </source>
</evidence>
<dbReference type="PANTHER" id="PTHR43649:SF31">
    <property type="entry name" value="SN-GLYCEROL-3-PHOSPHATE-BINDING PERIPLASMIC PROTEIN UGPB"/>
    <property type="match status" value="1"/>
</dbReference>
<dbReference type="InterPro" id="IPR006311">
    <property type="entry name" value="TAT_signal"/>
</dbReference>
<evidence type="ECO:0000256" key="1">
    <source>
        <dbReference type="ARBA" id="ARBA00004196"/>
    </source>
</evidence>
<dbReference type="Proteomes" id="UP001143474">
    <property type="component" value="Unassembled WGS sequence"/>
</dbReference>
<reference evidence="5" key="2">
    <citation type="submission" date="2023-01" db="EMBL/GenBank/DDBJ databases">
        <authorList>
            <person name="Sun Q."/>
            <person name="Evtushenko L."/>
        </authorList>
    </citation>
    <scope>NUCLEOTIDE SEQUENCE</scope>
    <source>
        <strain evidence="5">VKM Ac-2007</strain>
    </source>
</reference>
<dbReference type="EMBL" id="BSEV01000032">
    <property type="protein sequence ID" value="GLK14445.1"/>
    <property type="molecule type" value="Genomic_DNA"/>
</dbReference>
<keyword evidence="3" id="KW-0813">Transport</keyword>
<dbReference type="InterPro" id="IPR022386">
    <property type="entry name" value="Chitin_NgcE"/>
</dbReference>
<proteinExistence type="inferred from homology"/>